<dbReference type="EMBL" id="CP076129">
    <property type="protein sequence ID" value="QWG09472.1"/>
    <property type="molecule type" value="Genomic_DNA"/>
</dbReference>
<sequence length="105" mass="12140">MKNLFVIIFTVLGVCFTTNAMSDTTDPKNENDKYNYHVPAQYKTVQKYQISVGRGATFFGISKELSKVSGKEWSWEIVDRVIESHHYKYGKNEILKPEQIFLVSI</sequence>
<proteinExistence type="predicted"/>
<dbReference type="Proteomes" id="UP000682802">
    <property type="component" value="Chromosome 2"/>
</dbReference>
<name>A0ABX8H2D9_9BACT</name>
<evidence type="ECO:0000313" key="2">
    <source>
        <dbReference type="EMBL" id="QWG09472.1"/>
    </source>
</evidence>
<gene>
    <name evidence="2" type="ORF">KM029_22970</name>
</gene>
<accession>A0ABX8H2D9</accession>
<feature type="signal peptide" evidence="1">
    <location>
        <begin position="1"/>
        <end position="22"/>
    </location>
</feature>
<dbReference type="RefSeq" id="WP_144076145.1">
    <property type="nucleotide sequence ID" value="NZ_CP076129.1"/>
</dbReference>
<keyword evidence="3" id="KW-1185">Reference proteome</keyword>
<keyword evidence="1" id="KW-0732">Signal</keyword>
<protein>
    <submittedName>
        <fullName evidence="2">Uncharacterized protein</fullName>
    </submittedName>
</protein>
<organism evidence="2 3">
    <name type="scientific">Flammeovirga kamogawensis</name>
    <dbReference type="NCBI Taxonomy" id="373891"/>
    <lineage>
        <taxon>Bacteria</taxon>
        <taxon>Pseudomonadati</taxon>
        <taxon>Bacteroidota</taxon>
        <taxon>Cytophagia</taxon>
        <taxon>Cytophagales</taxon>
        <taxon>Flammeovirgaceae</taxon>
        <taxon>Flammeovirga</taxon>
    </lineage>
</organism>
<feature type="chain" id="PRO_5047310160" evidence="1">
    <location>
        <begin position="23"/>
        <end position="105"/>
    </location>
</feature>
<reference evidence="2 3" key="1">
    <citation type="submission" date="2021-05" db="EMBL/GenBank/DDBJ databases">
        <title>Comparative genomic studies on the polysaccharide-degrading batcterial strains of the Flammeovirga genus.</title>
        <authorList>
            <person name="Zewei F."/>
            <person name="Zheng Z."/>
            <person name="Yu L."/>
            <person name="Ruyue G."/>
            <person name="Yanhong M."/>
            <person name="Yuanyuan C."/>
            <person name="Jingyan G."/>
            <person name="Wenjun H."/>
        </authorList>
    </citation>
    <scope>NUCLEOTIDE SEQUENCE [LARGE SCALE GENOMIC DNA]</scope>
    <source>
        <strain evidence="2 3">YS10</strain>
    </source>
</reference>
<evidence type="ECO:0000256" key="1">
    <source>
        <dbReference type="SAM" id="SignalP"/>
    </source>
</evidence>
<evidence type="ECO:0000313" key="3">
    <source>
        <dbReference type="Proteomes" id="UP000682802"/>
    </source>
</evidence>